<dbReference type="Gene3D" id="2.30.30.290">
    <property type="entry name" value="YopX-like domains"/>
    <property type="match status" value="1"/>
</dbReference>
<evidence type="ECO:0000313" key="4">
    <source>
        <dbReference type="Proteomes" id="UP000037269"/>
    </source>
</evidence>
<dbReference type="STRING" id="47500.AF333_28825"/>
<dbReference type="NCBIfam" id="TIGR01671">
    <property type="entry name" value="phage_TIGR01671"/>
    <property type="match status" value="1"/>
</dbReference>
<dbReference type="Pfam" id="PF09643">
    <property type="entry name" value="YopX"/>
    <property type="match status" value="1"/>
</dbReference>
<dbReference type="GeneID" id="42309138"/>
<dbReference type="AlphaFoldDB" id="A0A0M0GKP9"/>
<reference evidence="3 5" key="2">
    <citation type="submission" date="2016-10" db="EMBL/GenBank/DDBJ databases">
        <authorList>
            <person name="de Groot N.N."/>
        </authorList>
    </citation>
    <scope>NUCLEOTIDE SEQUENCE [LARGE SCALE GENOMIC DNA]</scope>
    <source>
        <strain evidence="3 5">DSM 2895</strain>
    </source>
</reference>
<dbReference type="EMBL" id="LGUG01000012">
    <property type="protein sequence ID" value="KON90490.1"/>
    <property type="molecule type" value="Genomic_DNA"/>
</dbReference>
<dbReference type="InterPro" id="IPR019096">
    <property type="entry name" value="YopX_protein"/>
</dbReference>
<evidence type="ECO:0000259" key="1">
    <source>
        <dbReference type="Pfam" id="PF09643"/>
    </source>
</evidence>
<keyword evidence="4" id="KW-1185">Reference proteome</keyword>
<sequence length="128" mass="14713">MREIKFRAWNPETKTMVYELEEINLLGTNIVAGISSGLIKASYMNGRGLWIEAELMQYTGLKDRNGRDIYEGDINGSDEPMYVAYQDGCFGLKFKNNPSYFDSCINWDQLEIIGNIYQNPELLEEQHG</sequence>
<protein>
    <submittedName>
        <fullName evidence="3">Phage uncharacterized protein TIGR01671</fullName>
    </submittedName>
</protein>
<reference evidence="2 4" key="1">
    <citation type="submission" date="2015-07" db="EMBL/GenBank/DDBJ databases">
        <title>Fjat-14205 dsm 2895.</title>
        <authorList>
            <person name="Liu B."/>
            <person name="Wang J."/>
            <person name="Zhu Y."/>
            <person name="Liu G."/>
            <person name="Chen Q."/>
            <person name="Chen Z."/>
            <person name="Lan J."/>
            <person name="Che J."/>
            <person name="Ge C."/>
            <person name="Shi H."/>
            <person name="Pan Z."/>
            <person name="Liu X."/>
        </authorList>
    </citation>
    <scope>NUCLEOTIDE SEQUENCE [LARGE SCALE GENOMIC DNA]</scope>
    <source>
        <strain evidence="2 4">DSM 2895</strain>
    </source>
</reference>
<dbReference type="SUPFAM" id="SSF159006">
    <property type="entry name" value="YopX-like"/>
    <property type="match status" value="1"/>
</dbReference>
<evidence type="ECO:0000313" key="3">
    <source>
        <dbReference type="EMBL" id="SDJ78297.1"/>
    </source>
</evidence>
<dbReference type="RefSeq" id="WP_052811659.1">
    <property type="nucleotide sequence ID" value="NZ_BJOA01000092.1"/>
</dbReference>
<dbReference type="Proteomes" id="UP000037269">
    <property type="component" value="Unassembled WGS sequence"/>
</dbReference>
<proteinExistence type="predicted"/>
<dbReference type="OrthoDB" id="1809393at2"/>
<dbReference type="InterPro" id="IPR023385">
    <property type="entry name" value="YopX-like_C"/>
</dbReference>
<evidence type="ECO:0000313" key="2">
    <source>
        <dbReference type="EMBL" id="KON90490.1"/>
    </source>
</evidence>
<dbReference type="PATRIC" id="fig|47500.9.peg.44"/>
<dbReference type="EMBL" id="FNED01000028">
    <property type="protein sequence ID" value="SDJ78297.1"/>
    <property type="molecule type" value="Genomic_DNA"/>
</dbReference>
<feature type="domain" description="YopX protein" evidence="1">
    <location>
        <begin position="5"/>
        <end position="124"/>
    </location>
</feature>
<dbReference type="Proteomes" id="UP000182836">
    <property type="component" value="Unassembled WGS sequence"/>
</dbReference>
<accession>A0A0M0GKP9</accession>
<organism evidence="2 4">
    <name type="scientific">Aneurinibacillus migulanus</name>
    <name type="common">Bacillus migulanus</name>
    <dbReference type="NCBI Taxonomy" id="47500"/>
    <lineage>
        <taxon>Bacteria</taxon>
        <taxon>Bacillati</taxon>
        <taxon>Bacillota</taxon>
        <taxon>Bacilli</taxon>
        <taxon>Bacillales</taxon>
        <taxon>Paenibacillaceae</taxon>
        <taxon>Aneurinibacillus group</taxon>
        <taxon>Aneurinibacillus</taxon>
    </lineage>
</organism>
<name>A0A0M0GKP9_ANEMI</name>
<dbReference type="InterPro" id="IPR010024">
    <property type="entry name" value="CHP16711"/>
</dbReference>
<gene>
    <name evidence="2" type="ORF">AF333_28825</name>
    <name evidence="3" type="ORF">SAMN04487909_12869</name>
</gene>
<dbReference type="Gene3D" id="3.30.1490.160">
    <property type="entry name" value="ctc02137 like domains"/>
    <property type="match status" value="1"/>
</dbReference>
<evidence type="ECO:0000313" key="5">
    <source>
        <dbReference type="Proteomes" id="UP000182836"/>
    </source>
</evidence>